<protein>
    <submittedName>
        <fullName evidence="1">Uncharacterized protein</fullName>
    </submittedName>
</protein>
<dbReference type="Proteomes" id="UP001055879">
    <property type="component" value="Linkage Group LG07"/>
</dbReference>
<reference evidence="1 2" key="2">
    <citation type="journal article" date="2022" name="Mol. Ecol. Resour.">
        <title>The genomes of chicory, endive, great burdock and yacon provide insights into Asteraceae paleo-polyploidization history and plant inulin production.</title>
        <authorList>
            <person name="Fan W."/>
            <person name="Wang S."/>
            <person name="Wang H."/>
            <person name="Wang A."/>
            <person name="Jiang F."/>
            <person name="Liu H."/>
            <person name="Zhao H."/>
            <person name="Xu D."/>
            <person name="Zhang Y."/>
        </authorList>
    </citation>
    <scope>NUCLEOTIDE SEQUENCE [LARGE SCALE GENOMIC DNA]</scope>
    <source>
        <strain evidence="2">cv. Niubang</strain>
    </source>
</reference>
<evidence type="ECO:0000313" key="1">
    <source>
        <dbReference type="EMBL" id="KAI3716315.1"/>
    </source>
</evidence>
<comment type="caution">
    <text evidence="1">The sequence shown here is derived from an EMBL/GenBank/DDBJ whole genome shotgun (WGS) entry which is preliminary data.</text>
</comment>
<evidence type="ECO:0000313" key="2">
    <source>
        <dbReference type="Proteomes" id="UP001055879"/>
    </source>
</evidence>
<keyword evidence="2" id="KW-1185">Reference proteome</keyword>
<sequence>MSAVRFDIRNEGCAVAVAKHTGIVCMNVDRFSFAITYPKNYIPHIMWWIGRPFSDLDLQHDLKEFPFSVTEGPDGFPLIHTHSHWETQSFTPIQAMGMVFSKAKKLAENDLKAAVVDCCIGIPVYFTDLQRRVVMDAAAIAGLNPLRLMHETTATALAYGLYKTDLCGNKQLNVAFVDIGRYSMQAYYKIDVFENASACIMLRAACEKLKEVLRSNPEAPLYVECLIDKKHVRGFIKRDEFKQISASILERMMKPLEKALLEAKLTLVEYDNLLIEVVGSDSWVIKILTELFGKEPRCTMNSSECVSRGCALQCAILSPNFKVREFQVEEIFPFPIALQCKDFTSMIQDYHYRGTDDLQSCIVFPRGTPIPNEKTQTFYKSGTFSLDVQYADASELQAPAKISTFRILGETGIDVSMPLMVKPLKGTRKKGTEKGLTDVEVYERLTLPKT</sequence>
<organism evidence="1 2">
    <name type="scientific">Arctium lappa</name>
    <name type="common">Greater burdock</name>
    <name type="synonym">Lappa major</name>
    <dbReference type="NCBI Taxonomy" id="4217"/>
    <lineage>
        <taxon>Eukaryota</taxon>
        <taxon>Viridiplantae</taxon>
        <taxon>Streptophyta</taxon>
        <taxon>Embryophyta</taxon>
        <taxon>Tracheophyta</taxon>
        <taxon>Spermatophyta</taxon>
        <taxon>Magnoliopsida</taxon>
        <taxon>eudicotyledons</taxon>
        <taxon>Gunneridae</taxon>
        <taxon>Pentapetalae</taxon>
        <taxon>asterids</taxon>
        <taxon>campanulids</taxon>
        <taxon>Asterales</taxon>
        <taxon>Asteraceae</taxon>
        <taxon>Carduoideae</taxon>
        <taxon>Cardueae</taxon>
        <taxon>Arctiinae</taxon>
        <taxon>Arctium</taxon>
    </lineage>
</organism>
<proteinExistence type="predicted"/>
<accession>A0ACB9B2B1</accession>
<gene>
    <name evidence="1" type="ORF">L6452_23568</name>
</gene>
<dbReference type="EMBL" id="CM042053">
    <property type="protein sequence ID" value="KAI3716315.1"/>
    <property type="molecule type" value="Genomic_DNA"/>
</dbReference>
<name>A0ACB9B2B1_ARCLA</name>
<reference evidence="2" key="1">
    <citation type="journal article" date="2022" name="Mol. Ecol. Resour.">
        <title>The genomes of chicory, endive, great burdock and yacon provide insights into Asteraceae palaeo-polyploidization history and plant inulin production.</title>
        <authorList>
            <person name="Fan W."/>
            <person name="Wang S."/>
            <person name="Wang H."/>
            <person name="Wang A."/>
            <person name="Jiang F."/>
            <person name="Liu H."/>
            <person name="Zhao H."/>
            <person name="Xu D."/>
            <person name="Zhang Y."/>
        </authorList>
    </citation>
    <scope>NUCLEOTIDE SEQUENCE [LARGE SCALE GENOMIC DNA]</scope>
    <source>
        <strain evidence="2">cv. Niubang</strain>
    </source>
</reference>